<dbReference type="EMBL" id="BOMW01000118">
    <property type="protein sequence ID" value="GIF09927.1"/>
    <property type="molecule type" value="Genomic_DNA"/>
</dbReference>
<gene>
    <name evidence="1" type="ORF">Asi03nite_74650</name>
</gene>
<evidence type="ECO:0000313" key="2">
    <source>
        <dbReference type="Proteomes" id="UP000629619"/>
    </source>
</evidence>
<organism evidence="1 2">
    <name type="scientific">Actinoplanes siamensis</name>
    <dbReference type="NCBI Taxonomy" id="1223317"/>
    <lineage>
        <taxon>Bacteria</taxon>
        <taxon>Bacillati</taxon>
        <taxon>Actinomycetota</taxon>
        <taxon>Actinomycetes</taxon>
        <taxon>Micromonosporales</taxon>
        <taxon>Micromonosporaceae</taxon>
        <taxon>Actinoplanes</taxon>
    </lineage>
</organism>
<reference evidence="1" key="1">
    <citation type="submission" date="2021-01" db="EMBL/GenBank/DDBJ databases">
        <title>Whole genome shotgun sequence of Actinoplanes siamensis NBRC 109076.</title>
        <authorList>
            <person name="Komaki H."/>
            <person name="Tamura T."/>
        </authorList>
    </citation>
    <scope>NUCLEOTIDE SEQUENCE</scope>
    <source>
        <strain evidence="1">NBRC 109076</strain>
    </source>
</reference>
<protein>
    <submittedName>
        <fullName evidence="1">Uncharacterized protein</fullName>
    </submittedName>
</protein>
<name>A0A919NEQ6_9ACTN</name>
<comment type="caution">
    <text evidence="1">The sequence shown here is derived from an EMBL/GenBank/DDBJ whole genome shotgun (WGS) entry which is preliminary data.</text>
</comment>
<proteinExistence type="predicted"/>
<dbReference type="Proteomes" id="UP000629619">
    <property type="component" value="Unassembled WGS sequence"/>
</dbReference>
<evidence type="ECO:0000313" key="1">
    <source>
        <dbReference type="EMBL" id="GIF09927.1"/>
    </source>
</evidence>
<keyword evidence="2" id="KW-1185">Reference proteome</keyword>
<accession>A0A919NEQ6</accession>
<sequence>MGYWDGPEAAGGLPDVCDFVSTDENPDEARAVAAYLRAGAVFAVALGVSVCRLCGSLNGSGEQTDGENFVWPQGLAHYVEKHGVRLPSDVVAVAMHGSVLPVDLERFEDELLSTGETTIDAGWWHSLAQTTGRAPTADTQISHLLGCRRNLREASWNLPTKADIYVDHIPSGSIATLAGVRRLLGLAWPLSGLRNLLATQPFLTVEAGNPRTLRHALISAQQLQPHLFYSTSGGLRPVWTER</sequence>
<dbReference type="AlphaFoldDB" id="A0A919NEQ6"/>